<sequence>MALAKQTRAIVDRYGPWFAFTELVDMARISREMKQKPLLGEVLMSVKIPARFMTRFLCDCAGRLKALETNEFVGSGEVLPPYQRHILRAAGCFKLVTKLMLSDVSFWSFLDFARLVCALGSLSELELREVSWRRDDGRNLAAEPFAKALALRDLEIHDSSETLKYRKLFGAPQLFDSLTSLRLFGCVSVYCAVKHQEQDPENLSLDTKPHDAASAGTPFIHRRAVNMRVRPGLDSTTKWEAETRWTRECLDLLNCFLNPGASYLNAVDVVLHDCPKDILDIFREDPPPFYGLRDRGILSVKDCRDLDIWNETWGCEEVIIAPNVINQPTQ</sequence>
<gene>
    <name evidence="1" type="ORF">CERSUDRAFT_100719</name>
</gene>
<dbReference type="EMBL" id="KB445824">
    <property type="protein sequence ID" value="EMD31076.1"/>
    <property type="molecule type" value="Genomic_DNA"/>
</dbReference>
<dbReference type="OrthoDB" id="10450665at2759"/>
<evidence type="ECO:0000313" key="1">
    <source>
        <dbReference type="EMBL" id="EMD31076.1"/>
    </source>
</evidence>
<evidence type="ECO:0000313" key="2">
    <source>
        <dbReference type="Proteomes" id="UP000016930"/>
    </source>
</evidence>
<dbReference type="AlphaFoldDB" id="M2QX20"/>
<proteinExistence type="predicted"/>
<dbReference type="HOGENOM" id="CLU_841973_0_0_1"/>
<dbReference type="Proteomes" id="UP000016930">
    <property type="component" value="Unassembled WGS sequence"/>
</dbReference>
<protein>
    <recommendedName>
        <fullName evidence="3">F-box domain-containing protein</fullName>
    </recommendedName>
</protein>
<keyword evidence="2" id="KW-1185">Reference proteome</keyword>
<evidence type="ECO:0008006" key="3">
    <source>
        <dbReference type="Google" id="ProtNLM"/>
    </source>
</evidence>
<organism evidence="1 2">
    <name type="scientific">Ceriporiopsis subvermispora (strain B)</name>
    <name type="common">White-rot fungus</name>
    <name type="synonym">Gelatoporia subvermispora</name>
    <dbReference type="NCBI Taxonomy" id="914234"/>
    <lineage>
        <taxon>Eukaryota</taxon>
        <taxon>Fungi</taxon>
        <taxon>Dikarya</taxon>
        <taxon>Basidiomycota</taxon>
        <taxon>Agaricomycotina</taxon>
        <taxon>Agaricomycetes</taxon>
        <taxon>Polyporales</taxon>
        <taxon>Gelatoporiaceae</taxon>
        <taxon>Gelatoporia</taxon>
    </lineage>
</organism>
<accession>M2QX20</accession>
<name>M2QX20_CERS8</name>
<reference evidence="1 2" key="1">
    <citation type="journal article" date="2012" name="Proc. Natl. Acad. Sci. U.S.A.">
        <title>Comparative genomics of Ceriporiopsis subvermispora and Phanerochaete chrysosporium provide insight into selective ligninolysis.</title>
        <authorList>
            <person name="Fernandez-Fueyo E."/>
            <person name="Ruiz-Duenas F.J."/>
            <person name="Ferreira P."/>
            <person name="Floudas D."/>
            <person name="Hibbett D.S."/>
            <person name="Canessa P."/>
            <person name="Larrondo L.F."/>
            <person name="James T.Y."/>
            <person name="Seelenfreund D."/>
            <person name="Lobos S."/>
            <person name="Polanco R."/>
            <person name="Tello M."/>
            <person name="Honda Y."/>
            <person name="Watanabe T."/>
            <person name="Watanabe T."/>
            <person name="Ryu J.S."/>
            <person name="Kubicek C.P."/>
            <person name="Schmoll M."/>
            <person name="Gaskell J."/>
            <person name="Hammel K.E."/>
            <person name="St John F.J."/>
            <person name="Vanden Wymelenberg A."/>
            <person name="Sabat G."/>
            <person name="Splinter BonDurant S."/>
            <person name="Syed K."/>
            <person name="Yadav J.S."/>
            <person name="Doddapaneni H."/>
            <person name="Subramanian V."/>
            <person name="Lavin J.L."/>
            <person name="Oguiza J.A."/>
            <person name="Perez G."/>
            <person name="Pisabarro A.G."/>
            <person name="Ramirez L."/>
            <person name="Santoyo F."/>
            <person name="Master E."/>
            <person name="Coutinho P.M."/>
            <person name="Henrissat B."/>
            <person name="Lombard V."/>
            <person name="Magnuson J.K."/>
            <person name="Kuees U."/>
            <person name="Hori C."/>
            <person name="Igarashi K."/>
            <person name="Samejima M."/>
            <person name="Held B.W."/>
            <person name="Barry K.W."/>
            <person name="LaButti K.M."/>
            <person name="Lapidus A."/>
            <person name="Lindquist E.A."/>
            <person name="Lucas S.M."/>
            <person name="Riley R."/>
            <person name="Salamov A.A."/>
            <person name="Hoffmeister D."/>
            <person name="Schwenk D."/>
            <person name="Hadar Y."/>
            <person name="Yarden O."/>
            <person name="de Vries R.P."/>
            <person name="Wiebenga A."/>
            <person name="Stenlid J."/>
            <person name="Eastwood D."/>
            <person name="Grigoriev I.V."/>
            <person name="Berka R.M."/>
            <person name="Blanchette R.A."/>
            <person name="Kersten P."/>
            <person name="Martinez A.T."/>
            <person name="Vicuna R."/>
            <person name="Cullen D."/>
        </authorList>
    </citation>
    <scope>NUCLEOTIDE SEQUENCE [LARGE SCALE GENOMIC DNA]</scope>
    <source>
        <strain evidence="1 2">B</strain>
    </source>
</reference>